<dbReference type="STRING" id="586239.AD943_01955"/>
<dbReference type="Pfam" id="PF02602">
    <property type="entry name" value="HEM4"/>
    <property type="match status" value="1"/>
</dbReference>
<dbReference type="CDD" id="cd06578">
    <property type="entry name" value="HemD"/>
    <property type="match status" value="1"/>
</dbReference>
<feature type="domain" description="Tetrapyrrole biosynthesis uroporphyrinogen III synthase" evidence="1">
    <location>
        <begin position="15"/>
        <end position="207"/>
    </location>
</feature>
<dbReference type="GO" id="GO:0004852">
    <property type="term" value="F:uroporphyrinogen-III synthase activity"/>
    <property type="evidence" value="ECO:0007669"/>
    <property type="project" value="InterPro"/>
</dbReference>
<dbReference type="EMBL" id="BJLY01000001">
    <property type="protein sequence ID" value="GEB03014.1"/>
    <property type="molecule type" value="Genomic_DNA"/>
</dbReference>
<name>A0A4Y3M368_9PROT</name>
<reference evidence="2 3" key="1">
    <citation type="submission" date="2019-06" db="EMBL/GenBank/DDBJ databases">
        <title>Whole genome shotgun sequence of Gluconobacter roseus NBRC 3990.</title>
        <authorList>
            <person name="Hosoyama A."/>
            <person name="Uohara A."/>
            <person name="Ohji S."/>
            <person name="Ichikawa N."/>
        </authorList>
    </citation>
    <scope>NUCLEOTIDE SEQUENCE [LARGE SCALE GENOMIC DNA]</scope>
    <source>
        <strain evidence="2 3">NBRC 3990</strain>
    </source>
</reference>
<dbReference type="Proteomes" id="UP000320772">
    <property type="component" value="Unassembled WGS sequence"/>
</dbReference>
<accession>A0A4Y3M368</accession>
<evidence type="ECO:0000313" key="3">
    <source>
        <dbReference type="Proteomes" id="UP000320772"/>
    </source>
</evidence>
<keyword evidence="2" id="KW-0489">Methyltransferase</keyword>
<dbReference type="Gene3D" id="3.40.50.10090">
    <property type="match status" value="2"/>
</dbReference>
<protein>
    <submittedName>
        <fullName evidence="2">Uroporphyrinogen III methyltransferase</fullName>
    </submittedName>
</protein>
<organism evidence="2 3">
    <name type="scientific">Gluconobacter roseus NBRC 3990</name>
    <dbReference type="NCBI Taxonomy" id="1307950"/>
    <lineage>
        <taxon>Bacteria</taxon>
        <taxon>Pseudomonadati</taxon>
        <taxon>Pseudomonadota</taxon>
        <taxon>Alphaproteobacteria</taxon>
        <taxon>Acetobacterales</taxon>
        <taxon>Acetobacteraceae</taxon>
        <taxon>Gluconobacter</taxon>
    </lineage>
</organism>
<dbReference type="GO" id="GO:0033014">
    <property type="term" value="P:tetrapyrrole biosynthetic process"/>
    <property type="evidence" value="ECO:0007669"/>
    <property type="project" value="InterPro"/>
</dbReference>
<evidence type="ECO:0000313" key="2">
    <source>
        <dbReference type="EMBL" id="GEB03014.1"/>
    </source>
</evidence>
<dbReference type="RefSeq" id="WP_231490066.1">
    <property type="nucleotide sequence ID" value="NZ_BAQZ01000017.1"/>
</dbReference>
<dbReference type="SUPFAM" id="SSF69618">
    <property type="entry name" value="HemD-like"/>
    <property type="match status" value="1"/>
</dbReference>
<keyword evidence="2" id="KW-0808">Transferase</keyword>
<dbReference type="GO" id="GO:0008168">
    <property type="term" value="F:methyltransferase activity"/>
    <property type="evidence" value="ECO:0007669"/>
    <property type="project" value="UniProtKB-KW"/>
</dbReference>
<comment type="caution">
    <text evidence="2">The sequence shown here is derived from an EMBL/GenBank/DDBJ whole genome shotgun (WGS) entry which is preliminary data.</text>
</comment>
<proteinExistence type="predicted"/>
<dbReference type="GO" id="GO:0032259">
    <property type="term" value="P:methylation"/>
    <property type="evidence" value="ECO:0007669"/>
    <property type="project" value="UniProtKB-KW"/>
</dbReference>
<dbReference type="AlphaFoldDB" id="A0A4Y3M368"/>
<dbReference type="InterPro" id="IPR003754">
    <property type="entry name" value="4pyrrol_synth_uPrphyn_synth"/>
</dbReference>
<keyword evidence="3" id="KW-1185">Reference proteome</keyword>
<evidence type="ECO:0000259" key="1">
    <source>
        <dbReference type="Pfam" id="PF02602"/>
    </source>
</evidence>
<sequence length="218" mass="23148">MVLVTRPEPGLSATMAEVRALGWDAVACPMLDITTFEPVAPGKFRAVLVTSANALPALRDWPRDRLIVAVGARTAARARKAGFVNVEAADGDARALAAFCRARGIMGTDVLLASGEGYGVELARDLGVQRVEVYAAAMCEALPETARDALRSGRVEAVLLYSGKTAEAFREALGTEEVTALSAVRALCLSEAIAARLNPEEWRAVMWPDPLEQLGPVS</sequence>
<dbReference type="InterPro" id="IPR036108">
    <property type="entry name" value="4pyrrol_syn_uPrphyn_synt_sf"/>
</dbReference>
<gene>
    <name evidence="2" type="ORF">GRO01_05900</name>
</gene>